<gene>
    <name evidence="3" type="ORF">HQN59_22265</name>
</gene>
<dbReference type="PANTHER" id="PTHR30097:SF4">
    <property type="entry name" value="SLR6042 PROTEIN"/>
    <property type="match status" value="1"/>
</dbReference>
<sequence>MIKCRLQIATVAFFLVQGLATVHASPGAHGPNGEHLDGAVSTGASGLMRLPDSSINVPKLAQRRMGIRTQLVPLTTAAVSAQMPGQVVVDPNAGGRVQPLHGGRLEPGPSGLPVAGQTVRKGQVLAYVRHHAEPYAEANQRSQHAELRTSRTIAEHRVKRLESLEGTVPRKDIEAARAELAGLQQRERAIGASLGSREALVAPVSGVIATASALNGQVVDAKDLLFDIIDPQRLMVEASTADAGLAAKLESATLSGVEGVTLRVVGAARTLRDGRIPITFRAQGSGTEAISLAVGQPVTVLAQTRDKLQGAVLPAEAVVRNGANEAVVYIKVGAERYLPQQVSVMPLDPKTVIVTKGLGGDNRVVVQGASLLNQIR</sequence>
<dbReference type="RefSeq" id="WP_176071310.1">
    <property type="nucleotide sequence ID" value="NZ_JABWMJ010000013.1"/>
</dbReference>
<evidence type="ECO:0000313" key="4">
    <source>
        <dbReference type="Proteomes" id="UP000529637"/>
    </source>
</evidence>
<dbReference type="AlphaFoldDB" id="A0A7Y6TYP6"/>
<dbReference type="Gene3D" id="2.40.30.170">
    <property type="match status" value="1"/>
</dbReference>
<proteinExistence type="predicted"/>
<keyword evidence="1" id="KW-0813">Transport</keyword>
<dbReference type="Gene3D" id="1.10.287.470">
    <property type="entry name" value="Helix hairpin bin"/>
    <property type="match status" value="1"/>
</dbReference>
<evidence type="ECO:0000256" key="1">
    <source>
        <dbReference type="ARBA" id="ARBA00022448"/>
    </source>
</evidence>
<name>A0A7Y6TYP6_9BURK</name>
<dbReference type="Gene3D" id="2.40.50.100">
    <property type="match status" value="1"/>
</dbReference>
<accession>A0A7Y6TYP6</accession>
<dbReference type="Proteomes" id="UP000529637">
    <property type="component" value="Unassembled WGS sequence"/>
</dbReference>
<evidence type="ECO:0000256" key="2">
    <source>
        <dbReference type="SAM" id="SignalP"/>
    </source>
</evidence>
<protein>
    <submittedName>
        <fullName evidence="3">HlyD family efflux transporter periplasmic adaptor subunit</fullName>
    </submittedName>
</protein>
<keyword evidence="2" id="KW-0732">Signal</keyword>
<dbReference type="EMBL" id="JABWMJ010000013">
    <property type="protein sequence ID" value="NUZ08478.1"/>
    <property type="molecule type" value="Genomic_DNA"/>
</dbReference>
<feature type="chain" id="PRO_5031136279" evidence="2">
    <location>
        <begin position="25"/>
        <end position="376"/>
    </location>
</feature>
<reference evidence="3 4" key="1">
    <citation type="submission" date="2020-06" db="EMBL/GenBank/DDBJ databases">
        <title>Schlegella sp. ID0723 isolated from air conditioner.</title>
        <authorList>
            <person name="Kim D.Y."/>
            <person name="Kim D.-U."/>
        </authorList>
    </citation>
    <scope>NUCLEOTIDE SEQUENCE [LARGE SCALE GENOMIC DNA]</scope>
    <source>
        <strain evidence="3 4">ID0723</strain>
    </source>
</reference>
<organism evidence="3 4">
    <name type="scientific">Piscinibacter koreensis</name>
    <dbReference type="NCBI Taxonomy" id="2742824"/>
    <lineage>
        <taxon>Bacteria</taxon>
        <taxon>Pseudomonadati</taxon>
        <taxon>Pseudomonadota</taxon>
        <taxon>Betaproteobacteria</taxon>
        <taxon>Burkholderiales</taxon>
        <taxon>Sphaerotilaceae</taxon>
        <taxon>Piscinibacter</taxon>
    </lineage>
</organism>
<dbReference type="GO" id="GO:0060003">
    <property type="term" value="P:copper ion export"/>
    <property type="evidence" value="ECO:0007669"/>
    <property type="project" value="TreeGrafter"/>
</dbReference>
<comment type="caution">
    <text evidence="3">The sequence shown here is derived from an EMBL/GenBank/DDBJ whole genome shotgun (WGS) entry which is preliminary data.</text>
</comment>
<feature type="signal peptide" evidence="2">
    <location>
        <begin position="1"/>
        <end position="24"/>
    </location>
</feature>
<dbReference type="Gene3D" id="2.40.420.20">
    <property type="match status" value="1"/>
</dbReference>
<dbReference type="GO" id="GO:0015679">
    <property type="term" value="P:plasma membrane copper ion transport"/>
    <property type="evidence" value="ECO:0007669"/>
    <property type="project" value="TreeGrafter"/>
</dbReference>
<dbReference type="SUPFAM" id="SSF111369">
    <property type="entry name" value="HlyD-like secretion proteins"/>
    <property type="match status" value="1"/>
</dbReference>
<dbReference type="PANTHER" id="PTHR30097">
    <property type="entry name" value="CATION EFFLUX SYSTEM PROTEIN CUSB"/>
    <property type="match status" value="1"/>
</dbReference>
<dbReference type="GO" id="GO:0030313">
    <property type="term" value="C:cell envelope"/>
    <property type="evidence" value="ECO:0007669"/>
    <property type="project" value="TreeGrafter"/>
</dbReference>
<dbReference type="InterPro" id="IPR051909">
    <property type="entry name" value="MFP_Cation_Efflux"/>
</dbReference>
<keyword evidence="4" id="KW-1185">Reference proteome</keyword>
<evidence type="ECO:0000313" key="3">
    <source>
        <dbReference type="EMBL" id="NUZ08478.1"/>
    </source>
</evidence>